<evidence type="ECO:0000313" key="2">
    <source>
        <dbReference type="EMBL" id="TDG13625.1"/>
    </source>
</evidence>
<dbReference type="RefSeq" id="WP_133211777.1">
    <property type="nucleotide sequence ID" value="NZ_SMSE01000002.1"/>
</dbReference>
<protein>
    <submittedName>
        <fullName evidence="2">Uncharacterized protein</fullName>
    </submittedName>
</protein>
<sequence>MKPEQDSSLQASSLRRALAGEPPNTLTPYEWLEWYRQHGQPAAHRVNRQRPRRLWYKLFKRPSPANTRDDPG</sequence>
<comment type="caution">
    <text evidence="2">The sequence shown here is derived from an EMBL/GenBank/DDBJ whole genome shotgun (WGS) entry which is preliminary data.</text>
</comment>
<name>A0A4R5LRV3_9GAMM</name>
<evidence type="ECO:0000313" key="3">
    <source>
        <dbReference type="Proteomes" id="UP000295554"/>
    </source>
</evidence>
<proteinExistence type="predicted"/>
<evidence type="ECO:0000256" key="1">
    <source>
        <dbReference type="SAM" id="MobiDB-lite"/>
    </source>
</evidence>
<keyword evidence="3" id="KW-1185">Reference proteome</keyword>
<reference evidence="2 3" key="1">
    <citation type="submission" date="2019-03" db="EMBL/GenBank/DDBJ databases">
        <title>Seongchinamella monodicae gen. nov., sp. nov., a novel member of the Gammaproteobacteria isolated from a tidal mudflat of beach.</title>
        <authorList>
            <person name="Yang H.G."/>
            <person name="Kang J.W."/>
            <person name="Lee S.D."/>
        </authorList>
    </citation>
    <scope>NUCLEOTIDE SEQUENCE [LARGE SCALE GENOMIC DNA]</scope>
    <source>
        <strain evidence="2 3">GH4-78</strain>
    </source>
</reference>
<organism evidence="2 3">
    <name type="scientific">Seongchinamella unica</name>
    <dbReference type="NCBI Taxonomy" id="2547392"/>
    <lineage>
        <taxon>Bacteria</taxon>
        <taxon>Pseudomonadati</taxon>
        <taxon>Pseudomonadota</taxon>
        <taxon>Gammaproteobacteria</taxon>
        <taxon>Cellvibrionales</taxon>
        <taxon>Halieaceae</taxon>
        <taxon>Seongchinamella</taxon>
    </lineage>
</organism>
<dbReference type="OrthoDB" id="5739811at2"/>
<dbReference type="AlphaFoldDB" id="A0A4R5LRV3"/>
<gene>
    <name evidence="2" type="ORF">E2F43_08855</name>
</gene>
<feature type="compositionally biased region" description="Low complexity" evidence="1">
    <location>
        <begin position="7"/>
        <end position="19"/>
    </location>
</feature>
<dbReference type="Proteomes" id="UP000295554">
    <property type="component" value="Unassembled WGS sequence"/>
</dbReference>
<dbReference type="EMBL" id="SMSE01000002">
    <property type="protein sequence ID" value="TDG13625.1"/>
    <property type="molecule type" value="Genomic_DNA"/>
</dbReference>
<feature type="region of interest" description="Disordered" evidence="1">
    <location>
        <begin position="1"/>
        <end position="25"/>
    </location>
</feature>
<accession>A0A4R5LRV3</accession>